<dbReference type="SUPFAM" id="SSF46785">
    <property type="entry name" value="Winged helix' DNA-binding domain"/>
    <property type="match status" value="1"/>
</dbReference>
<reference evidence="6 7" key="1">
    <citation type="submission" date="2018-05" db="EMBL/GenBank/DDBJ databases">
        <title>Genomic Encyclopedia of Type Strains, Phase IV (KMG-IV): sequencing the most valuable type-strain genomes for metagenomic binning, comparative biology and taxonomic classification.</title>
        <authorList>
            <person name="Goeker M."/>
        </authorList>
    </citation>
    <scope>NUCLEOTIDE SEQUENCE [LARGE SCALE GENOMIC DNA]</scope>
    <source>
        <strain evidence="6 7">JC118</strain>
    </source>
</reference>
<feature type="domain" description="HTH lysR-type" evidence="5">
    <location>
        <begin position="1"/>
        <end position="58"/>
    </location>
</feature>
<accession>A0A318L4S4</accession>
<organism evidence="6 7">
    <name type="scientific">Dielma fastidiosa</name>
    <dbReference type="NCBI Taxonomy" id="1034346"/>
    <lineage>
        <taxon>Bacteria</taxon>
        <taxon>Bacillati</taxon>
        <taxon>Bacillota</taxon>
        <taxon>Erysipelotrichia</taxon>
        <taxon>Erysipelotrichales</taxon>
        <taxon>Erysipelotrichaceae</taxon>
        <taxon>Dielma</taxon>
    </lineage>
</organism>
<dbReference type="InterPro" id="IPR000847">
    <property type="entry name" value="LysR_HTH_N"/>
</dbReference>
<sequence>MTLRHLRIFVAVVDQGSATAAANVLYLAQPAVSLAIRELEEYYGIKLFDRIGNRLHLTEAGKIFYSYAAHIITTFEEMENGLRNWDEIGRLRIGSSITIGNKMLPELIHDFSLIYPKIDVKVLIESSDVIEEKLLRSELDFALIEGVTHSMDLITHSFADDELAVVCSSLHPFASKKVITGDDFVKERILLRERGSGTRELFDSVMEIHGYACIPAWESTSTRALLSAVVENLGIAVVPKRLIEIERTSQLIECIHIENIEFKRNFNIVYHKNKYLSKSIKEFMKLCDDAEK</sequence>
<name>A0A318L4S4_9FIRM</name>
<dbReference type="GO" id="GO:0003700">
    <property type="term" value="F:DNA-binding transcription factor activity"/>
    <property type="evidence" value="ECO:0007669"/>
    <property type="project" value="InterPro"/>
</dbReference>
<dbReference type="AlphaFoldDB" id="A0A318L4S4"/>
<dbReference type="FunFam" id="1.10.10.10:FF:000001">
    <property type="entry name" value="LysR family transcriptional regulator"/>
    <property type="match status" value="1"/>
</dbReference>
<keyword evidence="3 6" id="KW-0238">DNA-binding</keyword>
<dbReference type="Proteomes" id="UP000247612">
    <property type="component" value="Unassembled WGS sequence"/>
</dbReference>
<evidence type="ECO:0000256" key="3">
    <source>
        <dbReference type="ARBA" id="ARBA00023125"/>
    </source>
</evidence>
<evidence type="ECO:0000313" key="6">
    <source>
        <dbReference type="EMBL" id="PXX80473.1"/>
    </source>
</evidence>
<proteinExistence type="inferred from homology"/>
<protein>
    <submittedName>
        <fullName evidence="6">DNA-binding transcriptional LysR family regulator</fullName>
    </submittedName>
</protein>
<dbReference type="Pfam" id="PF00126">
    <property type="entry name" value="HTH_1"/>
    <property type="match status" value="1"/>
</dbReference>
<dbReference type="InterPro" id="IPR005119">
    <property type="entry name" value="LysR_subst-bd"/>
</dbReference>
<dbReference type="PROSITE" id="PS50931">
    <property type="entry name" value="HTH_LYSR"/>
    <property type="match status" value="1"/>
</dbReference>
<dbReference type="GO" id="GO:0000976">
    <property type="term" value="F:transcription cis-regulatory region binding"/>
    <property type="evidence" value="ECO:0007669"/>
    <property type="project" value="TreeGrafter"/>
</dbReference>
<keyword evidence="7" id="KW-1185">Reference proteome</keyword>
<dbReference type="EMBL" id="QJKH01000003">
    <property type="protein sequence ID" value="PXX80473.1"/>
    <property type="molecule type" value="Genomic_DNA"/>
</dbReference>
<dbReference type="InterPro" id="IPR036390">
    <property type="entry name" value="WH_DNA-bd_sf"/>
</dbReference>
<dbReference type="PANTHER" id="PTHR30126">
    <property type="entry name" value="HTH-TYPE TRANSCRIPTIONAL REGULATOR"/>
    <property type="match status" value="1"/>
</dbReference>
<dbReference type="PRINTS" id="PR00039">
    <property type="entry name" value="HTHLYSR"/>
</dbReference>
<dbReference type="RefSeq" id="WP_022938416.1">
    <property type="nucleotide sequence ID" value="NZ_CABKRQ010000005.1"/>
</dbReference>
<dbReference type="InterPro" id="IPR036388">
    <property type="entry name" value="WH-like_DNA-bd_sf"/>
</dbReference>
<dbReference type="PANTHER" id="PTHR30126:SF39">
    <property type="entry name" value="HTH-TYPE TRANSCRIPTIONAL REGULATOR CYSL"/>
    <property type="match status" value="1"/>
</dbReference>
<dbReference type="STRING" id="1034346.GCA_000313565_02112"/>
<evidence type="ECO:0000313" key="7">
    <source>
        <dbReference type="Proteomes" id="UP000247612"/>
    </source>
</evidence>
<dbReference type="Gene3D" id="3.40.190.290">
    <property type="match status" value="1"/>
</dbReference>
<keyword evidence="2" id="KW-0805">Transcription regulation</keyword>
<evidence type="ECO:0000256" key="1">
    <source>
        <dbReference type="ARBA" id="ARBA00009437"/>
    </source>
</evidence>
<dbReference type="Gene3D" id="1.10.10.10">
    <property type="entry name" value="Winged helix-like DNA-binding domain superfamily/Winged helix DNA-binding domain"/>
    <property type="match status" value="1"/>
</dbReference>
<dbReference type="SUPFAM" id="SSF53850">
    <property type="entry name" value="Periplasmic binding protein-like II"/>
    <property type="match status" value="1"/>
</dbReference>
<evidence type="ECO:0000256" key="4">
    <source>
        <dbReference type="ARBA" id="ARBA00023163"/>
    </source>
</evidence>
<gene>
    <name evidence="6" type="ORF">DES51_10365</name>
</gene>
<dbReference type="Pfam" id="PF03466">
    <property type="entry name" value="LysR_substrate"/>
    <property type="match status" value="1"/>
</dbReference>
<comment type="caution">
    <text evidence="6">The sequence shown here is derived from an EMBL/GenBank/DDBJ whole genome shotgun (WGS) entry which is preliminary data.</text>
</comment>
<evidence type="ECO:0000256" key="2">
    <source>
        <dbReference type="ARBA" id="ARBA00023015"/>
    </source>
</evidence>
<evidence type="ECO:0000259" key="5">
    <source>
        <dbReference type="PROSITE" id="PS50931"/>
    </source>
</evidence>
<keyword evidence="4" id="KW-0804">Transcription</keyword>
<comment type="similarity">
    <text evidence="1">Belongs to the LysR transcriptional regulatory family.</text>
</comment>